<dbReference type="EMBL" id="QRDQ01000009">
    <property type="protein sequence ID" value="RED23663.1"/>
    <property type="molecule type" value="Genomic_DNA"/>
</dbReference>
<dbReference type="SUPFAM" id="SSF88874">
    <property type="entry name" value="Receptor-binding domain of short tail fibre protein gp12"/>
    <property type="match status" value="1"/>
</dbReference>
<feature type="signal peptide" evidence="1">
    <location>
        <begin position="1"/>
        <end position="23"/>
    </location>
</feature>
<comment type="caution">
    <text evidence="3">The sequence shown here is derived from an EMBL/GenBank/DDBJ whole genome shotgun (WGS) entry which is preliminary data.</text>
</comment>
<reference evidence="3 4" key="1">
    <citation type="submission" date="2018-07" db="EMBL/GenBank/DDBJ databases">
        <title>Genomic Encyclopedia of Archaeal and Bacterial Type Strains, Phase II (KMG-II): from individual species to whole genera.</title>
        <authorList>
            <person name="Goeker M."/>
        </authorList>
    </citation>
    <scope>NUCLEOTIDE SEQUENCE [LARGE SCALE GENOMIC DNA]</scope>
    <source>
        <strain evidence="3 4">DSM 25795</strain>
    </source>
</reference>
<dbReference type="OrthoDB" id="9810174at2"/>
<feature type="domain" description="Phage tail collar" evidence="2">
    <location>
        <begin position="30"/>
        <end position="86"/>
    </location>
</feature>
<dbReference type="RefSeq" id="WP_115888751.1">
    <property type="nucleotide sequence ID" value="NZ_QRDQ01000009.1"/>
</dbReference>
<evidence type="ECO:0000259" key="2">
    <source>
        <dbReference type="Pfam" id="PF07484"/>
    </source>
</evidence>
<proteinExistence type="predicted"/>
<evidence type="ECO:0000256" key="1">
    <source>
        <dbReference type="SAM" id="SignalP"/>
    </source>
</evidence>
<keyword evidence="4" id="KW-1185">Reference proteome</keyword>
<gene>
    <name evidence="3" type="ORF">BD847_2726</name>
</gene>
<feature type="chain" id="PRO_5017776396" evidence="1">
    <location>
        <begin position="24"/>
        <end position="198"/>
    </location>
</feature>
<evidence type="ECO:0000313" key="3">
    <source>
        <dbReference type="EMBL" id="RED23663.1"/>
    </source>
</evidence>
<dbReference type="Gene3D" id="3.90.1340.10">
    <property type="entry name" value="Phage tail collar domain"/>
    <property type="match status" value="1"/>
</dbReference>
<name>A0A3D9FSQ5_9FLAO</name>
<keyword evidence="1" id="KW-0732">Signal</keyword>
<accession>A0A3D9FSQ5</accession>
<organism evidence="3 4">
    <name type="scientific">Flavobacterium cutihirudinis</name>
    <dbReference type="NCBI Taxonomy" id="1265740"/>
    <lineage>
        <taxon>Bacteria</taxon>
        <taxon>Pseudomonadati</taxon>
        <taxon>Bacteroidota</taxon>
        <taxon>Flavobacteriia</taxon>
        <taxon>Flavobacteriales</taxon>
        <taxon>Flavobacteriaceae</taxon>
        <taxon>Flavobacterium</taxon>
    </lineage>
</organism>
<protein>
    <submittedName>
        <fullName evidence="3">Microcystin-dependent protein</fullName>
    </submittedName>
</protein>
<dbReference type="InterPro" id="IPR037053">
    <property type="entry name" value="Phage_tail_collar_dom_sf"/>
</dbReference>
<sequence length="198" mass="20887">MKKNYLILVFVISSFLSVNKVSAQDVPILGQITIFAGNFAPRGWALCNGQLLSIQQNTALFSILGTTYGGDGRTTFGLPDLRNRVPVGQGVAQNGETKELGEVGGSTSTTILISNMPAHSHQLVGTTLAGNTNVPQNALHADTSVLDKEYTTDTSGAKVNMSPLAIGITGGSQPINIQQPYLGVNYIIATEGVFPQRP</sequence>
<dbReference type="InterPro" id="IPR011083">
    <property type="entry name" value="Phage_tail_collar_dom"/>
</dbReference>
<evidence type="ECO:0000313" key="4">
    <source>
        <dbReference type="Proteomes" id="UP000257004"/>
    </source>
</evidence>
<dbReference type="AlphaFoldDB" id="A0A3D9FSQ5"/>
<dbReference type="Pfam" id="PF07484">
    <property type="entry name" value="Collar"/>
    <property type="match status" value="1"/>
</dbReference>
<dbReference type="Proteomes" id="UP000257004">
    <property type="component" value="Unassembled WGS sequence"/>
</dbReference>